<comment type="subcellular location">
    <subcellularLocation>
        <location evidence="1">Cell membrane</location>
        <topology evidence="1">Multi-pass membrane protein</topology>
    </subcellularLocation>
</comment>
<dbReference type="CDD" id="cd12914">
    <property type="entry name" value="PDC1_DGC_like"/>
    <property type="match status" value="1"/>
</dbReference>
<dbReference type="Gene3D" id="3.30.70.270">
    <property type="match status" value="1"/>
</dbReference>
<keyword evidence="4 6" id="KW-1133">Transmembrane helix</keyword>
<dbReference type="PROSITE" id="PS50885">
    <property type="entry name" value="HAMP"/>
    <property type="match status" value="1"/>
</dbReference>
<evidence type="ECO:0000256" key="6">
    <source>
        <dbReference type="SAM" id="Phobius"/>
    </source>
</evidence>
<dbReference type="CDD" id="cd06225">
    <property type="entry name" value="HAMP"/>
    <property type="match status" value="1"/>
</dbReference>
<dbReference type="SMART" id="SM00052">
    <property type="entry name" value="EAL"/>
    <property type="match status" value="1"/>
</dbReference>
<dbReference type="PANTHER" id="PTHR44757:SF2">
    <property type="entry name" value="BIOFILM ARCHITECTURE MAINTENANCE PROTEIN MBAA"/>
    <property type="match status" value="1"/>
</dbReference>
<protein>
    <recommendedName>
        <fullName evidence="12">GGDEF domain-containing protein</fullName>
    </recommendedName>
</protein>
<dbReference type="Pfam" id="PF02743">
    <property type="entry name" value="dCache_1"/>
    <property type="match status" value="1"/>
</dbReference>
<organism evidence="10 11">
    <name type="scientific">Natranaerobius trueperi</name>
    <dbReference type="NCBI Taxonomy" id="759412"/>
    <lineage>
        <taxon>Bacteria</taxon>
        <taxon>Bacillati</taxon>
        <taxon>Bacillota</taxon>
        <taxon>Clostridia</taxon>
        <taxon>Natranaerobiales</taxon>
        <taxon>Natranaerobiaceae</taxon>
        <taxon>Natranaerobius</taxon>
    </lineage>
</organism>
<evidence type="ECO:0000256" key="4">
    <source>
        <dbReference type="ARBA" id="ARBA00022989"/>
    </source>
</evidence>
<dbReference type="NCBIfam" id="TIGR00254">
    <property type="entry name" value="GGDEF"/>
    <property type="match status" value="1"/>
</dbReference>
<dbReference type="PROSITE" id="PS50887">
    <property type="entry name" value="GGDEF"/>
    <property type="match status" value="1"/>
</dbReference>
<dbReference type="EMBL" id="NIQC01000024">
    <property type="protein sequence ID" value="OWZ83206.1"/>
    <property type="molecule type" value="Genomic_DNA"/>
</dbReference>
<dbReference type="Gene3D" id="3.20.20.450">
    <property type="entry name" value="EAL domain"/>
    <property type="match status" value="1"/>
</dbReference>
<dbReference type="Gene3D" id="3.30.450.20">
    <property type="entry name" value="PAS domain"/>
    <property type="match status" value="1"/>
</dbReference>
<dbReference type="InterPro" id="IPR001633">
    <property type="entry name" value="EAL_dom"/>
</dbReference>
<dbReference type="Pfam" id="PF00990">
    <property type="entry name" value="GGDEF"/>
    <property type="match status" value="1"/>
</dbReference>
<dbReference type="GO" id="GO:0007165">
    <property type="term" value="P:signal transduction"/>
    <property type="evidence" value="ECO:0007669"/>
    <property type="project" value="InterPro"/>
</dbReference>
<dbReference type="CDD" id="cd01948">
    <property type="entry name" value="EAL"/>
    <property type="match status" value="1"/>
</dbReference>
<dbReference type="SMART" id="SM00267">
    <property type="entry name" value="GGDEF"/>
    <property type="match status" value="1"/>
</dbReference>
<keyword evidence="3 6" id="KW-0812">Transmembrane</keyword>
<feature type="domain" description="GGDEF" evidence="9">
    <location>
        <begin position="390"/>
        <end position="522"/>
    </location>
</feature>
<dbReference type="InterPro" id="IPR033479">
    <property type="entry name" value="dCache_1"/>
</dbReference>
<dbReference type="InterPro" id="IPR043128">
    <property type="entry name" value="Rev_trsase/Diguanyl_cyclase"/>
</dbReference>
<dbReference type="InterPro" id="IPR035919">
    <property type="entry name" value="EAL_sf"/>
</dbReference>
<evidence type="ECO:0000313" key="11">
    <source>
        <dbReference type="Proteomes" id="UP000214588"/>
    </source>
</evidence>
<evidence type="ECO:0000256" key="5">
    <source>
        <dbReference type="ARBA" id="ARBA00023136"/>
    </source>
</evidence>
<dbReference type="InterPro" id="IPR029787">
    <property type="entry name" value="Nucleotide_cyclase"/>
</dbReference>
<dbReference type="SUPFAM" id="SSF158472">
    <property type="entry name" value="HAMP domain-like"/>
    <property type="match status" value="1"/>
</dbReference>
<dbReference type="OrthoDB" id="9762141at2"/>
<evidence type="ECO:0000313" key="10">
    <source>
        <dbReference type="EMBL" id="OWZ83206.1"/>
    </source>
</evidence>
<evidence type="ECO:0000256" key="3">
    <source>
        <dbReference type="ARBA" id="ARBA00022692"/>
    </source>
</evidence>
<dbReference type="Proteomes" id="UP000214588">
    <property type="component" value="Unassembled WGS sequence"/>
</dbReference>
<reference evidence="10 11" key="1">
    <citation type="submission" date="2017-06" db="EMBL/GenBank/DDBJ databases">
        <title>Draft Genome Sequence of Natranaerobius trueperi halophilic, alkalithermophilic bacteria from soda lakes.</title>
        <authorList>
            <person name="Zhao B."/>
        </authorList>
    </citation>
    <scope>NUCLEOTIDE SEQUENCE [LARGE SCALE GENOMIC DNA]</scope>
    <source>
        <strain evidence="10 11">DSM 18760</strain>
    </source>
</reference>
<dbReference type="GO" id="GO:0005886">
    <property type="term" value="C:plasma membrane"/>
    <property type="evidence" value="ECO:0007669"/>
    <property type="project" value="UniProtKB-SubCell"/>
</dbReference>
<dbReference type="CDD" id="cd12912">
    <property type="entry name" value="PDC2_MCP_like"/>
    <property type="match status" value="1"/>
</dbReference>
<gene>
    <name evidence="10" type="ORF">CDO51_09925</name>
</gene>
<dbReference type="SUPFAM" id="SSF141868">
    <property type="entry name" value="EAL domain-like"/>
    <property type="match status" value="1"/>
</dbReference>
<evidence type="ECO:0000259" key="9">
    <source>
        <dbReference type="PROSITE" id="PS50887"/>
    </source>
</evidence>
<dbReference type="InterPro" id="IPR052155">
    <property type="entry name" value="Biofilm_reg_signaling"/>
</dbReference>
<accession>A0A226BW24</accession>
<dbReference type="Gene3D" id="6.10.340.10">
    <property type="match status" value="1"/>
</dbReference>
<evidence type="ECO:0000259" key="8">
    <source>
        <dbReference type="PROSITE" id="PS50885"/>
    </source>
</evidence>
<dbReference type="InterPro" id="IPR003660">
    <property type="entry name" value="HAMP_dom"/>
</dbReference>
<sequence>MPKLKFYNSISNRFAIYFVIILIFGTSIIGFFTYKYMTNTLTGEVEMVVSQKADDVSQLIREKLNVYIYELEYLVDRDDINSMDWTKQQEVLSDHIEDSKYTGIAVVDRAGRARFINMDSVYVEDKSYINKALGGKTNFSDIIVSRVTNELVIMVASPIKHDGEIKGALVGRIGAHEVSELIENIQFGDEGYAYIVNTEGTIMAHKDKEFINSSINEIGRSDFENIDTTMEDEEQDISGYIDEGEKMYAGYSPIKDTNWLVGVSGARDELLDNLFEFQRMLGIIALLVILTGLMIAVYFGRKIAEPIELITVQAKSISEGDFSNSISNDLLKRKDELGFLGLSFKSMKENLIDMQGELEHMAYHDYMTGLPNRLAFKESFDGAIKNNQENNYFVLMLDLDNFKLINDTMGHLFGDRVIKKIANKLDNITTDDCTVYRMGGDEFILWSNCKKDKQAQDLAKNIVDSFNDSIQIDESNVPISFSIGIAFFPKDGRSIDELLTKADIALYQSKKNGNSDYNCYQDDMADDPTRKMKIEKELKTALDNKEFTLKYHPQYNTKTGKIWGFEALIRWKNPELGSVPPDEFIEVAEKNHFIIPIGEWVLDNAMRFLQDLYEQGYKGYSISVNISVIQLLQDDFVDTVINTVDKYNMPYPCLELEITETLMIKSFNLVDDKLNYLMEKGIKVALDDFGTGYSSLTYLRTLPFTTLKIDKGFVGDLTEKSVQGDLIASIIKIGNQVNSEVVAEGVETKEQLDNLRRNDCDRLQGYYFSKPLTKEEIVHFLLSEQKQQTT</sequence>
<feature type="domain" description="EAL" evidence="7">
    <location>
        <begin position="531"/>
        <end position="785"/>
    </location>
</feature>
<keyword evidence="11" id="KW-1185">Reference proteome</keyword>
<feature type="domain" description="HAMP" evidence="8">
    <location>
        <begin position="301"/>
        <end position="356"/>
    </location>
</feature>
<keyword evidence="5 6" id="KW-0472">Membrane</keyword>
<dbReference type="PROSITE" id="PS50883">
    <property type="entry name" value="EAL"/>
    <property type="match status" value="1"/>
</dbReference>
<dbReference type="Pfam" id="PF00563">
    <property type="entry name" value="EAL"/>
    <property type="match status" value="1"/>
</dbReference>
<evidence type="ECO:0000259" key="7">
    <source>
        <dbReference type="PROSITE" id="PS50883"/>
    </source>
</evidence>
<dbReference type="RefSeq" id="WP_089024110.1">
    <property type="nucleotide sequence ID" value="NZ_NIQC01000024.1"/>
</dbReference>
<dbReference type="InterPro" id="IPR000160">
    <property type="entry name" value="GGDEF_dom"/>
</dbReference>
<dbReference type="CDD" id="cd01949">
    <property type="entry name" value="GGDEF"/>
    <property type="match status" value="1"/>
</dbReference>
<keyword evidence="2" id="KW-1003">Cell membrane</keyword>
<feature type="transmembrane region" description="Helical" evidence="6">
    <location>
        <begin position="14"/>
        <end position="34"/>
    </location>
</feature>
<proteinExistence type="predicted"/>
<dbReference type="SMART" id="SM00304">
    <property type="entry name" value="HAMP"/>
    <property type="match status" value="1"/>
</dbReference>
<evidence type="ECO:0000256" key="1">
    <source>
        <dbReference type="ARBA" id="ARBA00004651"/>
    </source>
</evidence>
<comment type="caution">
    <text evidence="10">The sequence shown here is derived from an EMBL/GenBank/DDBJ whole genome shotgun (WGS) entry which is preliminary data.</text>
</comment>
<dbReference type="SUPFAM" id="SSF55073">
    <property type="entry name" value="Nucleotide cyclase"/>
    <property type="match status" value="1"/>
</dbReference>
<evidence type="ECO:0000256" key="2">
    <source>
        <dbReference type="ARBA" id="ARBA00022475"/>
    </source>
</evidence>
<dbReference type="Pfam" id="PF00672">
    <property type="entry name" value="HAMP"/>
    <property type="match status" value="1"/>
</dbReference>
<dbReference type="PANTHER" id="PTHR44757">
    <property type="entry name" value="DIGUANYLATE CYCLASE DGCP"/>
    <property type="match status" value="1"/>
</dbReference>
<feature type="transmembrane region" description="Helical" evidence="6">
    <location>
        <begin position="280"/>
        <end position="300"/>
    </location>
</feature>
<evidence type="ECO:0008006" key="12">
    <source>
        <dbReference type="Google" id="ProtNLM"/>
    </source>
</evidence>
<dbReference type="AlphaFoldDB" id="A0A226BW24"/>
<name>A0A226BW24_9FIRM</name>